<accession>A0A0N4Z465</accession>
<name>A0A0N4Z465_PARTI</name>
<protein>
    <submittedName>
        <fullName evidence="2">Uncharacterized protein</fullName>
    </submittedName>
</protein>
<organism evidence="1 2">
    <name type="scientific">Parastrongyloides trichosuri</name>
    <name type="common">Possum-specific nematode worm</name>
    <dbReference type="NCBI Taxonomy" id="131310"/>
    <lineage>
        <taxon>Eukaryota</taxon>
        <taxon>Metazoa</taxon>
        <taxon>Ecdysozoa</taxon>
        <taxon>Nematoda</taxon>
        <taxon>Chromadorea</taxon>
        <taxon>Rhabditida</taxon>
        <taxon>Tylenchina</taxon>
        <taxon>Panagrolaimomorpha</taxon>
        <taxon>Strongyloidoidea</taxon>
        <taxon>Strongyloididae</taxon>
        <taxon>Parastrongyloides</taxon>
    </lineage>
</organism>
<proteinExistence type="predicted"/>
<keyword evidence="1" id="KW-1185">Reference proteome</keyword>
<evidence type="ECO:0000313" key="2">
    <source>
        <dbReference type="WBParaSite" id="PTRK_0000178600.1"/>
    </source>
</evidence>
<dbReference type="Proteomes" id="UP000038045">
    <property type="component" value="Unplaced"/>
</dbReference>
<reference evidence="2" key="1">
    <citation type="submission" date="2017-02" db="UniProtKB">
        <authorList>
            <consortium name="WormBaseParasite"/>
        </authorList>
    </citation>
    <scope>IDENTIFICATION</scope>
</reference>
<sequence>MNANSELKIRLIDPREKERLLAEERQRRRLLRMKEAKEQANLFSKIMRENKTKFNYNNNKEQPLSKMHQKYTYKEDNNCEQLCPRLKRYFQILERKNNKGCNVLIPSKFNYKNQIINNLFNKKS</sequence>
<dbReference type="WBParaSite" id="PTRK_0000178600.1">
    <property type="protein sequence ID" value="PTRK_0000178600.1"/>
    <property type="gene ID" value="PTRK_0000178600"/>
</dbReference>
<dbReference type="AlphaFoldDB" id="A0A0N4Z465"/>
<evidence type="ECO:0000313" key="1">
    <source>
        <dbReference type="Proteomes" id="UP000038045"/>
    </source>
</evidence>